<dbReference type="EMBL" id="CP162511">
    <property type="protein sequence ID" value="XDI03764.1"/>
    <property type="molecule type" value="Genomic_DNA"/>
</dbReference>
<dbReference type="AlphaFoldDB" id="A0AB39BBS9"/>
<protein>
    <submittedName>
        <fullName evidence="3">Universal stress protein</fullName>
    </submittedName>
</protein>
<dbReference type="Pfam" id="PF00582">
    <property type="entry name" value="Usp"/>
    <property type="match status" value="2"/>
</dbReference>
<dbReference type="InterPro" id="IPR006015">
    <property type="entry name" value="Universal_stress_UspA"/>
</dbReference>
<dbReference type="SUPFAM" id="SSF52402">
    <property type="entry name" value="Adenine nucleotide alpha hydrolases-like"/>
    <property type="match status" value="2"/>
</dbReference>
<organism evidence="3">
    <name type="scientific">Herbiconiux sp. A18JL235</name>
    <dbReference type="NCBI Taxonomy" id="3152363"/>
    <lineage>
        <taxon>Bacteria</taxon>
        <taxon>Bacillati</taxon>
        <taxon>Actinomycetota</taxon>
        <taxon>Actinomycetes</taxon>
        <taxon>Micrococcales</taxon>
        <taxon>Microbacteriaceae</taxon>
        <taxon>Herbiconiux</taxon>
    </lineage>
</organism>
<reference evidence="3" key="1">
    <citation type="submission" date="2024-05" db="EMBL/GenBank/DDBJ databases">
        <title>Herbiconiux sp. A18JL235.</title>
        <authorList>
            <person name="Zhang G."/>
        </authorList>
    </citation>
    <scope>NUCLEOTIDE SEQUENCE</scope>
    <source>
        <strain evidence="3">A18JL235</strain>
    </source>
</reference>
<sequence>MTTRTIVAVDEGPAGDAALDWAIRRAHWAKEPTLLVHVVEETTLVPGKVLSPDRIDRAHALLGTAAARVRDAVPGLDVRTEVITGDVVPSLTALTAPDVLLVAGENTHGSVRSSIGWPAAVRVAAHAAGPVAVIPADVTGERRGIVVGVDDTDECMRVADIAAVEALTTGQVLHVVHAWMAPSVWLDTFPLDDEFMASLAEPHQHLVDDVVGVLRGEHPSLDVVGHTVHGNPAQCLLDADPLPALVVVGTRGRSAFKRLFLGSVSRDLLLNLDAPAIVVPTARTTPAQVHAGAHTATTS</sequence>
<evidence type="ECO:0000313" key="3">
    <source>
        <dbReference type="EMBL" id="XDI03764.1"/>
    </source>
</evidence>
<evidence type="ECO:0000259" key="2">
    <source>
        <dbReference type="Pfam" id="PF00582"/>
    </source>
</evidence>
<name>A0AB39BBS9_9MICO</name>
<feature type="domain" description="UspA" evidence="2">
    <location>
        <begin position="143"/>
        <end position="280"/>
    </location>
</feature>
<dbReference type="RefSeq" id="WP_368496182.1">
    <property type="nucleotide sequence ID" value="NZ_CP162511.1"/>
</dbReference>
<dbReference type="InterPro" id="IPR014729">
    <property type="entry name" value="Rossmann-like_a/b/a_fold"/>
</dbReference>
<dbReference type="InterPro" id="IPR006016">
    <property type="entry name" value="UspA"/>
</dbReference>
<dbReference type="PANTHER" id="PTHR31964">
    <property type="entry name" value="ADENINE NUCLEOTIDE ALPHA HYDROLASES-LIKE SUPERFAMILY PROTEIN"/>
    <property type="match status" value="1"/>
</dbReference>
<proteinExistence type="inferred from homology"/>
<comment type="similarity">
    <text evidence="1">Belongs to the universal stress protein A family.</text>
</comment>
<accession>A0AB39BBS9</accession>
<feature type="domain" description="UspA" evidence="2">
    <location>
        <begin position="1"/>
        <end position="135"/>
    </location>
</feature>
<evidence type="ECO:0000256" key="1">
    <source>
        <dbReference type="ARBA" id="ARBA00008791"/>
    </source>
</evidence>
<dbReference type="PRINTS" id="PR01438">
    <property type="entry name" value="UNVRSLSTRESS"/>
</dbReference>
<dbReference type="Gene3D" id="3.40.50.620">
    <property type="entry name" value="HUPs"/>
    <property type="match status" value="2"/>
</dbReference>
<dbReference type="CDD" id="cd23659">
    <property type="entry name" value="USP_At3g01520-like"/>
    <property type="match status" value="1"/>
</dbReference>
<gene>
    <name evidence="3" type="ORF">ABFY20_10410</name>
</gene>
<dbReference type="PANTHER" id="PTHR31964:SF113">
    <property type="entry name" value="USPA DOMAIN-CONTAINING PROTEIN"/>
    <property type="match status" value="1"/>
</dbReference>